<gene>
    <name evidence="4" type="ORF">PXEA_LOCUS864</name>
</gene>
<dbReference type="Proteomes" id="UP000784294">
    <property type="component" value="Unassembled WGS sequence"/>
</dbReference>
<dbReference type="AlphaFoldDB" id="A0A448WB51"/>
<dbReference type="InterPro" id="IPR002073">
    <property type="entry name" value="PDEase_catalytic_dom"/>
</dbReference>
<dbReference type="PANTHER" id="PTHR11347">
    <property type="entry name" value="CYCLIC NUCLEOTIDE PHOSPHODIESTERASE"/>
    <property type="match status" value="1"/>
</dbReference>
<dbReference type="EMBL" id="CAAALY010001705">
    <property type="protein sequence ID" value="VEL07424.1"/>
    <property type="molecule type" value="Genomic_DNA"/>
</dbReference>
<evidence type="ECO:0000256" key="1">
    <source>
        <dbReference type="ARBA" id="ARBA00022723"/>
    </source>
</evidence>
<evidence type="ECO:0000259" key="3">
    <source>
        <dbReference type="PROSITE" id="PS51845"/>
    </source>
</evidence>
<keyword evidence="5" id="KW-1185">Reference proteome</keyword>
<evidence type="ECO:0000313" key="5">
    <source>
        <dbReference type="Proteomes" id="UP000784294"/>
    </source>
</evidence>
<sequence length="149" mass="17563">MFRFWDSTRMHYEEMRQCASLYARYKEKLTLYMIYRRMSSCSNLVVPPNVMLMLKSGLDSWTFDAFELNEASENHALKFVGFELFHKYNLIKKFQIDTTCLENLLIQLETGYSRHNNPYHNLVHAADVTQTCHVMMSCSKIDVSAHAFI</sequence>
<dbReference type="OrthoDB" id="189220at2759"/>
<dbReference type="PROSITE" id="PS51845">
    <property type="entry name" value="PDEASE_I_2"/>
    <property type="match status" value="1"/>
</dbReference>
<name>A0A448WB51_9PLAT</name>
<dbReference type="GO" id="GO:0004114">
    <property type="term" value="F:3',5'-cyclic-nucleotide phosphodiesterase activity"/>
    <property type="evidence" value="ECO:0007669"/>
    <property type="project" value="InterPro"/>
</dbReference>
<accession>A0A448WB51</accession>
<evidence type="ECO:0000256" key="2">
    <source>
        <dbReference type="ARBA" id="ARBA00022801"/>
    </source>
</evidence>
<keyword evidence="2" id="KW-0378">Hydrolase</keyword>
<proteinExistence type="predicted"/>
<dbReference type="GO" id="GO:0007165">
    <property type="term" value="P:signal transduction"/>
    <property type="evidence" value="ECO:0007669"/>
    <property type="project" value="InterPro"/>
</dbReference>
<organism evidence="4 5">
    <name type="scientific">Protopolystoma xenopodis</name>
    <dbReference type="NCBI Taxonomy" id="117903"/>
    <lineage>
        <taxon>Eukaryota</taxon>
        <taxon>Metazoa</taxon>
        <taxon>Spiralia</taxon>
        <taxon>Lophotrochozoa</taxon>
        <taxon>Platyhelminthes</taxon>
        <taxon>Monogenea</taxon>
        <taxon>Polyopisthocotylea</taxon>
        <taxon>Polystomatidea</taxon>
        <taxon>Polystomatidae</taxon>
        <taxon>Protopolystoma</taxon>
    </lineage>
</organism>
<reference evidence="4" key="1">
    <citation type="submission" date="2018-11" db="EMBL/GenBank/DDBJ databases">
        <authorList>
            <consortium name="Pathogen Informatics"/>
        </authorList>
    </citation>
    <scope>NUCLEOTIDE SEQUENCE</scope>
</reference>
<dbReference type="GO" id="GO:0046872">
    <property type="term" value="F:metal ion binding"/>
    <property type="evidence" value="ECO:0007669"/>
    <property type="project" value="UniProtKB-KW"/>
</dbReference>
<feature type="domain" description="PDEase" evidence="3">
    <location>
        <begin position="42"/>
        <end position="149"/>
    </location>
</feature>
<protein>
    <recommendedName>
        <fullName evidence="3">PDEase domain-containing protein</fullName>
    </recommendedName>
</protein>
<comment type="caution">
    <text evidence="4">The sequence shown here is derived from an EMBL/GenBank/DDBJ whole genome shotgun (WGS) entry which is preliminary data.</text>
</comment>
<dbReference type="InterPro" id="IPR036971">
    <property type="entry name" value="PDEase_catalytic_dom_sf"/>
</dbReference>
<dbReference type="Gene3D" id="1.10.1300.10">
    <property type="entry name" value="3'5'-cyclic nucleotide phosphodiesterase, catalytic domain"/>
    <property type="match status" value="1"/>
</dbReference>
<evidence type="ECO:0000313" key="4">
    <source>
        <dbReference type="EMBL" id="VEL07424.1"/>
    </source>
</evidence>
<dbReference type="SUPFAM" id="SSF109604">
    <property type="entry name" value="HD-domain/PDEase-like"/>
    <property type="match status" value="1"/>
</dbReference>
<keyword evidence="1" id="KW-0479">Metal-binding</keyword>